<dbReference type="GO" id="GO:0005739">
    <property type="term" value="C:mitochondrion"/>
    <property type="evidence" value="ECO:0007669"/>
    <property type="project" value="TreeGrafter"/>
</dbReference>
<dbReference type="InterPro" id="IPR005654">
    <property type="entry name" value="ATPase_AFG1-like"/>
</dbReference>
<dbReference type="PANTHER" id="PTHR12169">
    <property type="entry name" value="ATPASE N2B"/>
    <property type="match status" value="1"/>
</dbReference>
<dbReference type="GO" id="GO:0005524">
    <property type="term" value="F:ATP binding"/>
    <property type="evidence" value="ECO:0007669"/>
    <property type="project" value="UniProtKB-KW"/>
</dbReference>
<comment type="similarity">
    <text evidence="1">Belongs to the AFG1 ATPase family.</text>
</comment>
<keyword evidence="2" id="KW-0547">Nucleotide-binding</keyword>
<evidence type="ECO:0000313" key="5">
    <source>
        <dbReference type="Proteomes" id="UP001472866"/>
    </source>
</evidence>
<name>A0AAX4PF50_9CHLO</name>
<evidence type="ECO:0000256" key="2">
    <source>
        <dbReference type="ARBA" id="ARBA00022741"/>
    </source>
</evidence>
<accession>A0AAX4PF50</accession>
<dbReference type="InterPro" id="IPR027417">
    <property type="entry name" value="P-loop_NTPase"/>
</dbReference>
<gene>
    <name evidence="4" type="ORF">HKI87_09g58200</name>
</gene>
<dbReference type="NCBIfam" id="NF040713">
    <property type="entry name" value="ZapE"/>
    <property type="match status" value="1"/>
</dbReference>
<reference evidence="4 5" key="1">
    <citation type="submission" date="2024-03" db="EMBL/GenBank/DDBJ databases">
        <title>Complete genome sequence of the green alga Chloropicon roscoffensis RCC1871.</title>
        <authorList>
            <person name="Lemieux C."/>
            <person name="Pombert J.-F."/>
            <person name="Otis C."/>
            <person name="Turmel M."/>
        </authorList>
    </citation>
    <scope>NUCLEOTIDE SEQUENCE [LARGE SCALE GENOMIC DNA]</scope>
    <source>
        <strain evidence="4 5">RCC1871</strain>
    </source>
</reference>
<dbReference type="AlphaFoldDB" id="A0AAX4PF50"/>
<evidence type="ECO:0000313" key="4">
    <source>
        <dbReference type="EMBL" id="WZN64265.1"/>
    </source>
</evidence>
<dbReference type="GO" id="GO:0016887">
    <property type="term" value="F:ATP hydrolysis activity"/>
    <property type="evidence" value="ECO:0007669"/>
    <property type="project" value="InterPro"/>
</dbReference>
<dbReference type="Gene3D" id="3.40.50.300">
    <property type="entry name" value="P-loop containing nucleotide triphosphate hydrolases"/>
    <property type="match status" value="1"/>
</dbReference>
<organism evidence="4 5">
    <name type="scientific">Chloropicon roscoffensis</name>
    <dbReference type="NCBI Taxonomy" id="1461544"/>
    <lineage>
        <taxon>Eukaryota</taxon>
        <taxon>Viridiplantae</taxon>
        <taxon>Chlorophyta</taxon>
        <taxon>Chloropicophyceae</taxon>
        <taxon>Chloropicales</taxon>
        <taxon>Chloropicaceae</taxon>
        <taxon>Chloropicon</taxon>
    </lineage>
</organism>
<protein>
    <submittedName>
        <fullName evidence="4">AFG1-like ATPase</fullName>
    </submittedName>
</protein>
<evidence type="ECO:0000256" key="1">
    <source>
        <dbReference type="ARBA" id="ARBA00010322"/>
    </source>
</evidence>
<dbReference type="EMBL" id="CP151509">
    <property type="protein sequence ID" value="WZN64265.1"/>
    <property type="molecule type" value="Genomic_DNA"/>
</dbReference>
<sequence length="588" mass="65812">MSVLQTYLRLVGRHASQGGLRRDAAQVAVAERLDGLLGDLGQHRVSLGEYEVARRDYLEELGRQTDRIVAMKLEQRRTGSAFPGFQTMPWEKDDREKKEVSERRLRSEAAVEAQNIVGAPPDKPKAPRSVYLHGHVGVGKTFLMDLFYEKSKEVLGCSAAGGSSVGARRMHFNSAMMELHQHMHRIERAYCDGDKKRLKDPGKLAVMAARRRRVSLHGGHKFGASQDSAFTVSTTLEQASRDLFKLNSARSSHLGLVCFDELQVPDGFTAISIMSMFRVLFQEEAVVISTSNCAPRELNDNAWFNDHYNNFTEILLDRCEVLELNNGVDYRTIGLEGLGEREDQEFRRFYYPLTEKSAALMDEYVREAGTECGAAADDGANDPREINVLFGRTLSIPTGGHRDVARFDFMDLFSKAVGPSDCLAVARSFKVVCIENVPVLSRQKRDQARRFITMVDELYNEGCLLVCTAEAPPGKLFKSDELGESLLDLESLQFEAEALTDAKSRVDSSEVGGVSPDAASQRMGTGGDAKFFANKMTGEEERFAFKRAVSRILEMQGDVYYRRHRKLKIDASTEDVAKREEKMYFGVS</sequence>
<keyword evidence="5" id="KW-1185">Reference proteome</keyword>
<dbReference type="SUPFAM" id="SSF52540">
    <property type="entry name" value="P-loop containing nucleoside triphosphate hydrolases"/>
    <property type="match status" value="1"/>
</dbReference>
<dbReference type="Proteomes" id="UP001472866">
    <property type="component" value="Chromosome 09"/>
</dbReference>
<evidence type="ECO:0000256" key="3">
    <source>
        <dbReference type="ARBA" id="ARBA00022840"/>
    </source>
</evidence>
<dbReference type="PANTHER" id="PTHR12169:SF6">
    <property type="entry name" value="AFG1-LIKE ATPASE"/>
    <property type="match status" value="1"/>
</dbReference>
<proteinExistence type="inferred from homology"/>
<keyword evidence="3" id="KW-0067">ATP-binding</keyword>
<dbReference type="Pfam" id="PF03969">
    <property type="entry name" value="AFG1_ATPase"/>
    <property type="match status" value="1"/>
</dbReference>